<organism evidence="2 3">
    <name type="scientific">Dreissena polymorpha</name>
    <name type="common">Zebra mussel</name>
    <name type="synonym">Mytilus polymorpha</name>
    <dbReference type="NCBI Taxonomy" id="45954"/>
    <lineage>
        <taxon>Eukaryota</taxon>
        <taxon>Metazoa</taxon>
        <taxon>Spiralia</taxon>
        <taxon>Lophotrochozoa</taxon>
        <taxon>Mollusca</taxon>
        <taxon>Bivalvia</taxon>
        <taxon>Autobranchia</taxon>
        <taxon>Heteroconchia</taxon>
        <taxon>Euheterodonta</taxon>
        <taxon>Imparidentia</taxon>
        <taxon>Neoheterodontei</taxon>
        <taxon>Myida</taxon>
        <taxon>Dreissenoidea</taxon>
        <taxon>Dreissenidae</taxon>
        <taxon>Dreissena</taxon>
    </lineage>
</organism>
<dbReference type="AlphaFoldDB" id="A0A9D4RQC8"/>
<proteinExistence type="predicted"/>
<protein>
    <submittedName>
        <fullName evidence="2">Uncharacterized protein</fullName>
    </submittedName>
</protein>
<dbReference type="EMBL" id="JAIWYP010000001">
    <property type="protein sequence ID" value="KAH3877034.1"/>
    <property type="molecule type" value="Genomic_DNA"/>
</dbReference>
<comment type="caution">
    <text evidence="2">The sequence shown here is derived from an EMBL/GenBank/DDBJ whole genome shotgun (WGS) entry which is preliminary data.</text>
</comment>
<feature type="region of interest" description="Disordered" evidence="1">
    <location>
        <begin position="35"/>
        <end position="96"/>
    </location>
</feature>
<evidence type="ECO:0000313" key="2">
    <source>
        <dbReference type="EMBL" id="KAH3877034.1"/>
    </source>
</evidence>
<evidence type="ECO:0000256" key="1">
    <source>
        <dbReference type="SAM" id="MobiDB-lite"/>
    </source>
</evidence>
<reference evidence="2" key="1">
    <citation type="journal article" date="2019" name="bioRxiv">
        <title>The Genome of the Zebra Mussel, Dreissena polymorpha: A Resource for Invasive Species Research.</title>
        <authorList>
            <person name="McCartney M.A."/>
            <person name="Auch B."/>
            <person name="Kono T."/>
            <person name="Mallez S."/>
            <person name="Zhang Y."/>
            <person name="Obille A."/>
            <person name="Becker A."/>
            <person name="Abrahante J.E."/>
            <person name="Garbe J."/>
            <person name="Badalamenti J.P."/>
            <person name="Herman A."/>
            <person name="Mangelson H."/>
            <person name="Liachko I."/>
            <person name="Sullivan S."/>
            <person name="Sone E.D."/>
            <person name="Koren S."/>
            <person name="Silverstein K.A.T."/>
            <person name="Beckman K.B."/>
            <person name="Gohl D.M."/>
        </authorList>
    </citation>
    <scope>NUCLEOTIDE SEQUENCE</scope>
    <source>
        <strain evidence="2">Duluth1</strain>
        <tissue evidence="2">Whole animal</tissue>
    </source>
</reference>
<evidence type="ECO:0000313" key="3">
    <source>
        <dbReference type="Proteomes" id="UP000828390"/>
    </source>
</evidence>
<gene>
    <name evidence="2" type="ORF">DPMN_000888</name>
</gene>
<reference evidence="2" key="2">
    <citation type="submission" date="2020-11" db="EMBL/GenBank/DDBJ databases">
        <authorList>
            <person name="McCartney M.A."/>
            <person name="Auch B."/>
            <person name="Kono T."/>
            <person name="Mallez S."/>
            <person name="Becker A."/>
            <person name="Gohl D.M."/>
            <person name="Silverstein K.A.T."/>
            <person name="Koren S."/>
            <person name="Bechman K.B."/>
            <person name="Herman A."/>
            <person name="Abrahante J.E."/>
            <person name="Garbe J."/>
        </authorList>
    </citation>
    <scope>NUCLEOTIDE SEQUENCE</scope>
    <source>
        <strain evidence="2">Duluth1</strain>
        <tissue evidence="2">Whole animal</tissue>
    </source>
</reference>
<dbReference type="Proteomes" id="UP000828390">
    <property type="component" value="Unassembled WGS sequence"/>
</dbReference>
<accession>A0A9D4RQC8</accession>
<feature type="compositionally biased region" description="Low complexity" evidence="1">
    <location>
        <begin position="35"/>
        <end position="46"/>
    </location>
</feature>
<sequence>MMVETCLPGDDLDILNPYPSSLGISSNLNLSSSMSSLSLSVSSMHSPTDKDTDKNGATTANGARMRHGSANNVPTCKTRSGSLKRKDSKKKFDALD</sequence>
<feature type="compositionally biased region" description="Polar residues" evidence="1">
    <location>
        <begin position="69"/>
        <end position="81"/>
    </location>
</feature>
<keyword evidence="3" id="KW-1185">Reference proteome</keyword>
<name>A0A9D4RQC8_DREPO</name>